<dbReference type="RefSeq" id="WP_349231283.1">
    <property type="nucleotide sequence ID" value="NZ_JBBMFK010000006.1"/>
</dbReference>
<evidence type="ECO:0000256" key="1">
    <source>
        <dbReference type="ARBA" id="ARBA00004196"/>
    </source>
</evidence>
<protein>
    <recommendedName>
        <fullName evidence="9">D-galactose/methyl-galactoside binding periplasmic protein MglB</fullName>
    </recommendedName>
</protein>
<evidence type="ECO:0000259" key="11">
    <source>
        <dbReference type="Pfam" id="PF13407"/>
    </source>
</evidence>
<dbReference type="InterPro" id="IPR028082">
    <property type="entry name" value="Peripla_BP_I"/>
</dbReference>
<feature type="domain" description="Periplasmic binding protein" evidence="11">
    <location>
        <begin position="47"/>
        <end position="324"/>
    </location>
</feature>
<organism evidence="12 13">
    <name type="scientific">Pseudoflavonifractor intestinihominis</name>
    <dbReference type="NCBI Taxonomy" id="3133171"/>
    <lineage>
        <taxon>Bacteria</taxon>
        <taxon>Bacillati</taxon>
        <taxon>Bacillota</taxon>
        <taxon>Clostridia</taxon>
        <taxon>Eubacteriales</taxon>
        <taxon>Oscillospiraceae</taxon>
        <taxon>Pseudoflavonifractor</taxon>
    </lineage>
</organism>
<evidence type="ECO:0000256" key="10">
    <source>
        <dbReference type="SAM" id="SignalP"/>
    </source>
</evidence>
<accession>A0ABV1E6H5</accession>
<reference evidence="12 13" key="1">
    <citation type="submission" date="2024-03" db="EMBL/GenBank/DDBJ databases">
        <title>Human intestinal bacterial collection.</title>
        <authorList>
            <person name="Pauvert C."/>
            <person name="Hitch T.C.A."/>
            <person name="Clavel T."/>
        </authorList>
    </citation>
    <scope>NUCLEOTIDE SEQUENCE [LARGE SCALE GENOMIC DNA]</scope>
    <source>
        <strain evidence="12 13">CLA-AP-H29</strain>
    </source>
</reference>
<evidence type="ECO:0000256" key="6">
    <source>
        <dbReference type="ARBA" id="ARBA00022764"/>
    </source>
</evidence>
<comment type="subcellular location">
    <subcellularLocation>
        <location evidence="1">Cell envelope</location>
    </subcellularLocation>
</comment>
<evidence type="ECO:0000256" key="5">
    <source>
        <dbReference type="ARBA" id="ARBA00022729"/>
    </source>
</evidence>
<dbReference type="PANTHER" id="PTHR30036">
    <property type="entry name" value="D-XYLOSE-BINDING PERIPLASMIC PROTEIN"/>
    <property type="match status" value="1"/>
</dbReference>
<feature type="signal peptide" evidence="10">
    <location>
        <begin position="1"/>
        <end position="36"/>
    </location>
</feature>
<keyword evidence="13" id="KW-1185">Reference proteome</keyword>
<feature type="chain" id="PRO_5047497325" description="D-galactose/methyl-galactoside binding periplasmic protein MglB" evidence="10">
    <location>
        <begin position="37"/>
        <end position="361"/>
    </location>
</feature>
<dbReference type="Proteomes" id="UP001464378">
    <property type="component" value="Unassembled WGS sequence"/>
</dbReference>
<dbReference type="PANTHER" id="PTHR30036:SF2">
    <property type="entry name" value="D-GALACTOSE_METHYL-GALACTOSIDE BINDING PERIPLASMIC PROTEIN MGLB"/>
    <property type="match status" value="1"/>
</dbReference>
<evidence type="ECO:0000256" key="4">
    <source>
        <dbReference type="ARBA" id="ARBA00022723"/>
    </source>
</evidence>
<dbReference type="EMBL" id="JBBMFK010000006">
    <property type="protein sequence ID" value="MEQ2442917.1"/>
    <property type="molecule type" value="Genomic_DNA"/>
</dbReference>
<dbReference type="InterPro" id="IPR044085">
    <property type="entry name" value="MglB-like_PBP1"/>
</dbReference>
<evidence type="ECO:0000256" key="9">
    <source>
        <dbReference type="ARBA" id="ARBA00034344"/>
    </source>
</evidence>
<evidence type="ECO:0000313" key="12">
    <source>
        <dbReference type="EMBL" id="MEQ2442917.1"/>
    </source>
</evidence>
<dbReference type="InterPro" id="IPR025997">
    <property type="entry name" value="SBP_2_dom"/>
</dbReference>
<comment type="subunit">
    <text evidence="8">The ABC transporter complex is composed of one ATP-binding protein (MglA), two transmembrane proteins (MglC) and a solute-binding protein (MglB).</text>
</comment>
<evidence type="ECO:0000313" key="13">
    <source>
        <dbReference type="Proteomes" id="UP001464378"/>
    </source>
</evidence>
<proteinExistence type="predicted"/>
<dbReference type="Gene3D" id="3.40.50.2300">
    <property type="match status" value="2"/>
</dbReference>
<gene>
    <name evidence="12" type="ORF">WMO64_05495</name>
</gene>
<dbReference type="PROSITE" id="PS51257">
    <property type="entry name" value="PROKAR_LIPOPROTEIN"/>
    <property type="match status" value="1"/>
</dbReference>
<keyword evidence="2" id="KW-0813">Transport</keyword>
<name>A0ABV1E6H5_9FIRM</name>
<comment type="caution">
    <text evidence="12">The sequence shown here is derived from an EMBL/GenBank/DDBJ whole genome shotgun (WGS) entry which is preliminary data.</text>
</comment>
<keyword evidence="5 10" id="KW-0732">Signal</keyword>
<keyword evidence="7" id="KW-0106">Calcium</keyword>
<keyword evidence="6" id="KW-0574">Periplasm</keyword>
<keyword evidence="3" id="KW-0762">Sugar transport</keyword>
<dbReference type="Pfam" id="PF13407">
    <property type="entry name" value="Peripla_BP_4"/>
    <property type="match status" value="1"/>
</dbReference>
<evidence type="ECO:0000256" key="3">
    <source>
        <dbReference type="ARBA" id="ARBA00022597"/>
    </source>
</evidence>
<evidence type="ECO:0000256" key="2">
    <source>
        <dbReference type="ARBA" id="ARBA00022448"/>
    </source>
</evidence>
<dbReference type="InterPro" id="IPR050555">
    <property type="entry name" value="Bact_Solute-Bind_Prot2"/>
</dbReference>
<dbReference type="CDD" id="cd01539">
    <property type="entry name" value="PBP1_GGBP"/>
    <property type="match status" value="1"/>
</dbReference>
<sequence length="361" mass="39056">MRRTTRSCSSRSRPDRLAALALGAAMLLTLAAGCRADGGGRDNTLRVGVALYTQDDTFISTVAQDLERLAREAEGEDGELKINLSVADGRSNQTTQMDQVDQFLSRGCDVLCVNIVDRTAAAVLIDKAEEAGVPVIFFNRQPVAEDIQRWEQIYYVGARAEEGGTLQGQLVLEAWQADQARWDRNGDGVVQYAMLEGEPGHQDALLRTEYSVKALTDAGLEVEKLASDTANWNRGQAEAKMKQWLEEFGEEIEVVFSNNDDMALGAIDAIREAGLEPPLVVGVDATAPALEAVAAGTLQGTVLNDAQGIAGAMLDLVLALNRGEDPGEAVDLEDGHYVWLPYRQITRETLAEEGQLPLPAN</sequence>
<dbReference type="SUPFAM" id="SSF53822">
    <property type="entry name" value="Periplasmic binding protein-like I"/>
    <property type="match status" value="1"/>
</dbReference>
<evidence type="ECO:0000256" key="8">
    <source>
        <dbReference type="ARBA" id="ARBA00034323"/>
    </source>
</evidence>
<keyword evidence="4" id="KW-0479">Metal-binding</keyword>
<evidence type="ECO:0000256" key="7">
    <source>
        <dbReference type="ARBA" id="ARBA00022837"/>
    </source>
</evidence>